<comment type="caution">
    <text evidence="3">The sequence shown here is derived from an EMBL/GenBank/DDBJ whole genome shotgun (WGS) entry which is preliminary data.</text>
</comment>
<dbReference type="EMBL" id="JBHSQJ010000046">
    <property type="protein sequence ID" value="MFC5907907.1"/>
    <property type="molecule type" value="Genomic_DNA"/>
</dbReference>
<keyword evidence="2" id="KW-0472">Membrane</keyword>
<accession>A0ABW1G2V8</accession>
<evidence type="ECO:0000313" key="3">
    <source>
        <dbReference type="EMBL" id="MFC5907907.1"/>
    </source>
</evidence>
<protein>
    <submittedName>
        <fullName evidence="3">PrgI family protein</fullName>
    </submittedName>
</protein>
<evidence type="ECO:0000313" key="4">
    <source>
        <dbReference type="Proteomes" id="UP001596174"/>
    </source>
</evidence>
<dbReference type="Proteomes" id="UP001596174">
    <property type="component" value="Unassembled WGS sequence"/>
</dbReference>
<keyword evidence="2" id="KW-0812">Transmembrane</keyword>
<gene>
    <name evidence="3" type="ORF">ACFP3V_11855</name>
</gene>
<keyword evidence="4" id="KW-1185">Reference proteome</keyword>
<feature type="region of interest" description="Disordered" evidence="1">
    <location>
        <begin position="289"/>
        <end position="312"/>
    </location>
</feature>
<evidence type="ECO:0000256" key="1">
    <source>
        <dbReference type="SAM" id="MobiDB-lite"/>
    </source>
</evidence>
<dbReference type="InterPro" id="IPR024414">
    <property type="entry name" value="Uncharacterised_PrgI"/>
</dbReference>
<evidence type="ECO:0000256" key="2">
    <source>
        <dbReference type="SAM" id="Phobius"/>
    </source>
</evidence>
<reference evidence="4" key="1">
    <citation type="journal article" date="2019" name="Int. J. Syst. Evol. Microbiol.">
        <title>The Global Catalogue of Microorganisms (GCM) 10K type strain sequencing project: providing services to taxonomists for standard genome sequencing and annotation.</title>
        <authorList>
            <consortium name="The Broad Institute Genomics Platform"/>
            <consortium name="The Broad Institute Genome Sequencing Center for Infectious Disease"/>
            <person name="Wu L."/>
            <person name="Ma J."/>
        </authorList>
    </citation>
    <scope>NUCLEOTIDE SEQUENCE [LARGE SCALE GENOMIC DNA]</scope>
    <source>
        <strain evidence="4">JCM 4816</strain>
    </source>
</reference>
<dbReference type="Pfam" id="PF12666">
    <property type="entry name" value="PrgI"/>
    <property type="match status" value="1"/>
</dbReference>
<dbReference type="RefSeq" id="WP_380582800.1">
    <property type="nucleotide sequence ID" value="NZ_JBHSQJ010000046.1"/>
</dbReference>
<organism evidence="3 4">
    <name type="scientific">Streptacidiphilus monticola</name>
    <dbReference type="NCBI Taxonomy" id="2161674"/>
    <lineage>
        <taxon>Bacteria</taxon>
        <taxon>Bacillati</taxon>
        <taxon>Actinomycetota</taxon>
        <taxon>Actinomycetes</taxon>
        <taxon>Kitasatosporales</taxon>
        <taxon>Streptomycetaceae</taxon>
        <taxon>Streptacidiphilus</taxon>
    </lineage>
</organism>
<proteinExistence type="predicted"/>
<keyword evidence="2" id="KW-1133">Transmembrane helix</keyword>
<sequence>MSSTEREHASWDALVKIPADVEKPDTLLGQLTARQTAWLAGTVGVLWLGWHALRSLVPALVYLVGSALVLAVVAAVVLTRRDGVPLERWLADAVRHRHAPKRLLATPPGGRPAVLPSGVGGLELPADGIAEDGTLLLDDGGCAAVCEATTVNLSLRTPVEQQALVAGFGSWLNALTGPVQILVRSHRLDLTPLIGQLEQQAAELPHPLLEDAAWAHAEYLARLAGQWELRSRQILVIHREPASDQADVLRVQRRAQESTRLLAAADVRTRLLDRPGLWRVLAQACDPNQPPSASLAVPGQPVTALQAAGEPR</sequence>
<feature type="transmembrane region" description="Helical" evidence="2">
    <location>
        <begin position="59"/>
        <end position="78"/>
    </location>
</feature>
<name>A0ABW1G2V8_9ACTN</name>